<dbReference type="GO" id="GO:0008652">
    <property type="term" value="P:amino acid biosynthetic process"/>
    <property type="evidence" value="ECO:0007669"/>
    <property type="project" value="UniProtKB-KW"/>
</dbReference>
<reference evidence="12" key="1">
    <citation type="submission" date="2016-04" db="EMBL/GenBank/DDBJ databases">
        <title>Cephalotus genome sequencing.</title>
        <authorList>
            <person name="Fukushima K."/>
            <person name="Hasebe M."/>
            <person name="Fang X."/>
        </authorList>
    </citation>
    <scope>NUCLEOTIDE SEQUENCE [LARGE SCALE GENOMIC DNA]</scope>
    <source>
        <strain evidence="12">cv. St1</strain>
    </source>
</reference>
<comment type="pathway">
    <text evidence="1 9">Metabolic intermediate biosynthesis; chorismate biosynthesis; chorismate from D-erythrose 4-phosphate and phosphoenolpyruvate: step 1/7.</text>
</comment>
<dbReference type="FunFam" id="3.20.20.70:FF:000128">
    <property type="entry name" value="Phospho-2-dehydro-3-deoxyheptonate aldolase"/>
    <property type="match status" value="1"/>
</dbReference>
<dbReference type="UniPathway" id="UPA00053">
    <property type="reaction ID" value="UER00084"/>
</dbReference>
<evidence type="ECO:0000256" key="5">
    <source>
        <dbReference type="ARBA" id="ARBA00022946"/>
    </source>
</evidence>
<keyword evidence="8" id="KW-0464">Manganese</keyword>
<feature type="binding site" evidence="8">
    <location>
        <position position="377"/>
    </location>
    <ligand>
        <name>phosphoenolpyruvate</name>
        <dbReference type="ChEBI" id="CHEBI:58702"/>
    </ligand>
</feature>
<proteinExistence type="inferred from homology"/>
<feature type="binding site" evidence="8">
    <location>
        <position position="125"/>
    </location>
    <ligand>
        <name>Mn(2+)</name>
        <dbReference type="ChEBI" id="CHEBI:29035"/>
    </ligand>
</feature>
<comment type="catalytic activity">
    <reaction evidence="7 9">
        <text>D-erythrose 4-phosphate + phosphoenolpyruvate + H2O = 7-phospho-2-dehydro-3-deoxy-D-arabino-heptonate + phosphate</text>
        <dbReference type="Rhea" id="RHEA:14717"/>
        <dbReference type="ChEBI" id="CHEBI:15377"/>
        <dbReference type="ChEBI" id="CHEBI:16897"/>
        <dbReference type="ChEBI" id="CHEBI:43474"/>
        <dbReference type="ChEBI" id="CHEBI:58394"/>
        <dbReference type="ChEBI" id="CHEBI:58702"/>
        <dbReference type="EC" id="2.5.1.54"/>
    </reaction>
</comment>
<dbReference type="GO" id="GO:0009423">
    <property type="term" value="P:chorismate biosynthetic process"/>
    <property type="evidence" value="ECO:0007669"/>
    <property type="project" value="UniProtKB-UniPathway"/>
</dbReference>
<feature type="binding site" evidence="8">
    <location>
        <position position="164"/>
    </location>
    <ligand>
        <name>phosphoenolpyruvate</name>
        <dbReference type="ChEBI" id="CHEBI:58702"/>
    </ligand>
</feature>
<evidence type="ECO:0000256" key="1">
    <source>
        <dbReference type="ARBA" id="ARBA00004688"/>
    </source>
</evidence>
<dbReference type="OrthoDB" id="2338at2759"/>
<dbReference type="PANTHER" id="PTHR21337:SF23">
    <property type="entry name" value="PHOSPHO-2-DEHYDRO-3-DEOXYHEPTONATE ALDOLASE"/>
    <property type="match status" value="1"/>
</dbReference>
<evidence type="ECO:0000256" key="7">
    <source>
        <dbReference type="ARBA" id="ARBA00047508"/>
    </source>
</evidence>
<keyword evidence="8" id="KW-0104">Cadmium</keyword>
<accession>A0A1Q3C537</accession>
<protein>
    <recommendedName>
        <fullName evidence="9">Phospho-2-dehydro-3-deoxyheptonate aldolase</fullName>
        <ecNumber evidence="9">2.5.1.54</ecNumber>
    </recommendedName>
</protein>
<feature type="binding site" evidence="8">
    <location>
        <begin position="323"/>
        <end position="324"/>
    </location>
    <ligand>
        <name>phosphoenolpyruvate</name>
        <dbReference type="ChEBI" id="CHEBI:58702"/>
    </ligand>
</feature>
<dbReference type="SUPFAM" id="SSF51569">
    <property type="entry name" value="Aldolase"/>
    <property type="match status" value="1"/>
</dbReference>
<dbReference type="Proteomes" id="UP000187406">
    <property type="component" value="Unassembled WGS sequence"/>
</dbReference>
<name>A0A1Q3C537_CEPFO</name>
<sequence>MAFTGSTNLITPKPYLSHTTNHNLNSHSATTFHVNPQTHTFKTSVSSSSSIGTTDSGPSNWAPDSWKSKQAHQLPDYPDPEELESVLTTIGSFPPIVFAGEARKLEEKLADAAVGKAFLLQGGDCAESFKEFNGTNIRDTFRVLLQMGVVLTFGAQMPVIKVGRMAGQFAKPRSEPFEVKDGVKLPSYRGDNINGDAFNEKSRMPDPQRLIRAYLQSVGTLNLLRAFATGGYAAMQRVTQWNLDFVRHSEQGDRYMELAHRVDEALGFMAAAGLTVDHPVMKTVEFFTSHECLHLSYEQALTREDSTTGLHYDCSAHMLWVGERTRQLDGGHVEFLRGVCNPLGIKVSNKMDPTELVKLCEILNPCNKPGRLTIITRMGADNMRIKLPHLIRAVRQSGLIVTWVSDPMHGNTIKAPCGLKTRTFDSIRAELRAFFDVHEQEGSYPGGVHLEMTGQNVTECVGGSNTVTLDDLNSRYHTHCDPRLNASQSLELAFAIAERLRMKRMRSNVDIRRGNKIGGYMV</sequence>
<keyword evidence="9" id="KW-0934">Plastid</keyword>
<keyword evidence="5 9" id="KW-0809">Transit peptide</keyword>
<dbReference type="PANTHER" id="PTHR21337">
    <property type="entry name" value="PHOSPHO-2-DEHYDRO-3-DEOXYHEPTONATE ALDOLASE 1, 2"/>
    <property type="match status" value="1"/>
</dbReference>
<dbReference type="Gene3D" id="3.20.20.70">
    <property type="entry name" value="Aldolase class I"/>
    <property type="match status" value="2"/>
</dbReference>
<organism evidence="11 12">
    <name type="scientific">Cephalotus follicularis</name>
    <name type="common">Albany pitcher plant</name>
    <dbReference type="NCBI Taxonomy" id="3775"/>
    <lineage>
        <taxon>Eukaryota</taxon>
        <taxon>Viridiplantae</taxon>
        <taxon>Streptophyta</taxon>
        <taxon>Embryophyta</taxon>
        <taxon>Tracheophyta</taxon>
        <taxon>Spermatophyta</taxon>
        <taxon>Magnoliopsida</taxon>
        <taxon>eudicotyledons</taxon>
        <taxon>Gunneridae</taxon>
        <taxon>Pentapetalae</taxon>
        <taxon>rosids</taxon>
        <taxon>fabids</taxon>
        <taxon>Oxalidales</taxon>
        <taxon>Cephalotaceae</taxon>
        <taxon>Cephalotus</taxon>
    </lineage>
</organism>
<keyword evidence="12" id="KW-1185">Reference proteome</keyword>
<evidence type="ECO:0000313" key="12">
    <source>
        <dbReference type="Proteomes" id="UP000187406"/>
    </source>
</evidence>
<feature type="compositionally biased region" description="Low complexity" evidence="10">
    <location>
        <begin position="43"/>
        <end position="59"/>
    </location>
</feature>
<dbReference type="InParanoid" id="A0A1Q3C537"/>
<keyword evidence="9" id="KW-0150">Chloroplast</keyword>
<evidence type="ECO:0000313" key="11">
    <source>
        <dbReference type="EMBL" id="GAV75304.1"/>
    </source>
</evidence>
<dbReference type="GO" id="GO:0009507">
    <property type="term" value="C:chloroplast"/>
    <property type="evidence" value="ECO:0007669"/>
    <property type="project" value="UniProtKB-SubCell"/>
</dbReference>
<feature type="binding site" evidence="8">
    <location>
        <position position="409"/>
    </location>
    <ligand>
        <name>Mn(2+)</name>
        <dbReference type="ChEBI" id="CHEBI:29035"/>
    </ligand>
</feature>
<keyword evidence="4 9" id="KW-0808">Transferase</keyword>
<evidence type="ECO:0000256" key="8">
    <source>
        <dbReference type="PIRSR" id="PIRSR602480-1"/>
    </source>
</evidence>
<comment type="similarity">
    <text evidence="2 9">Belongs to the class-II DAHP synthase family.</text>
</comment>
<feature type="region of interest" description="Disordered" evidence="10">
    <location>
        <begin position="43"/>
        <end position="80"/>
    </location>
</feature>
<evidence type="ECO:0000256" key="10">
    <source>
        <dbReference type="SAM" id="MobiDB-lite"/>
    </source>
</evidence>
<evidence type="ECO:0000256" key="6">
    <source>
        <dbReference type="ARBA" id="ARBA00023141"/>
    </source>
</evidence>
<evidence type="ECO:0000256" key="4">
    <source>
        <dbReference type="ARBA" id="ARBA00022679"/>
    </source>
</evidence>
<feature type="binding site" evidence="8">
    <location>
        <position position="481"/>
    </location>
    <ligand>
        <name>Mn(2+)</name>
        <dbReference type="ChEBI" id="CHEBI:29035"/>
    </ligand>
</feature>
<dbReference type="EMBL" id="BDDD01001345">
    <property type="protein sequence ID" value="GAV75304.1"/>
    <property type="molecule type" value="Genomic_DNA"/>
</dbReference>
<dbReference type="InterPro" id="IPR002480">
    <property type="entry name" value="DAHP_synth_2"/>
</dbReference>
<dbReference type="InterPro" id="IPR013785">
    <property type="entry name" value="Aldolase_TIM"/>
</dbReference>
<feature type="binding site" evidence="8">
    <location>
        <position position="346"/>
    </location>
    <ligand>
        <name>phosphoenolpyruvate</name>
        <dbReference type="ChEBI" id="CHEBI:58702"/>
    </ligand>
</feature>
<dbReference type="STRING" id="3775.A0A1Q3C537"/>
<dbReference type="Pfam" id="PF01474">
    <property type="entry name" value="DAHP_synth_2"/>
    <property type="match status" value="1"/>
</dbReference>
<evidence type="ECO:0000256" key="3">
    <source>
        <dbReference type="ARBA" id="ARBA00022605"/>
    </source>
</evidence>
<evidence type="ECO:0000256" key="2">
    <source>
        <dbReference type="ARBA" id="ARBA00008911"/>
    </source>
</evidence>
<dbReference type="EC" id="2.5.1.54" evidence="9"/>
<keyword evidence="3 9" id="KW-0028">Amino-acid biosynthesis</keyword>
<keyword evidence="8" id="KW-0170">Cobalt</keyword>
<gene>
    <name evidence="11" type="ORF">CFOL_v3_18783</name>
</gene>
<dbReference type="NCBIfam" id="TIGR01358">
    <property type="entry name" value="DAHP_synth_II"/>
    <property type="match status" value="1"/>
</dbReference>
<comment type="subcellular location">
    <subcellularLocation>
        <location evidence="9">Plastid</location>
        <location evidence="9">Chloroplast</location>
    </subcellularLocation>
</comment>
<keyword evidence="6 9" id="KW-0057">Aromatic amino acid biosynthesis</keyword>
<evidence type="ECO:0000256" key="9">
    <source>
        <dbReference type="RuleBase" id="RU363071"/>
    </source>
</evidence>
<feature type="binding site" evidence="8">
    <location>
        <position position="451"/>
    </location>
    <ligand>
        <name>Mn(2+)</name>
        <dbReference type="ChEBI" id="CHEBI:29035"/>
    </ligand>
</feature>
<dbReference type="GO" id="GO:0003849">
    <property type="term" value="F:3-deoxy-7-phosphoheptulonate synthase activity"/>
    <property type="evidence" value="ECO:0007669"/>
    <property type="project" value="UniProtKB-EC"/>
</dbReference>
<dbReference type="AlphaFoldDB" id="A0A1Q3C537"/>
<comment type="cofactor">
    <cofactor evidence="8">
        <name>Mn(2+)</name>
        <dbReference type="ChEBI" id="CHEBI:29035"/>
    </cofactor>
    <cofactor evidence="8">
        <name>Co(2+)</name>
        <dbReference type="ChEBI" id="CHEBI:48828"/>
    </cofactor>
    <cofactor evidence="8">
        <name>Cd(2+)</name>
        <dbReference type="ChEBI" id="CHEBI:48775"/>
    </cofactor>
    <text evidence="8">Binds 1 divalent cation per subunit. The enzyme is active with manganese, cobalt or cadmium ions.</text>
</comment>
<dbReference type="GO" id="GO:0009073">
    <property type="term" value="P:aromatic amino acid family biosynthetic process"/>
    <property type="evidence" value="ECO:0007669"/>
    <property type="project" value="UniProtKB-KW"/>
</dbReference>
<comment type="caution">
    <text evidence="11">The sequence shown here is derived from an EMBL/GenBank/DDBJ whole genome shotgun (WGS) entry which is preliminary data.</text>
</comment>